<proteinExistence type="predicted"/>
<dbReference type="Proteomes" id="UP000827092">
    <property type="component" value="Unassembled WGS sequence"/>
</dbReference>
<evidence type="ECO:0000313" key="1">
    <source>
        <dbReference type="EMBL" id="KAG8183443.1"/>
    </source>
</evidence>
<name>A0AAV6UI22_9ARAC</name>
<sequence length="113" mass="12696">MNYPYKIPTKNPLSLPYLQPPSVFLIFFPPGVSESFNNQISNGLTTNELMEMTMTTKWMKMVPTRRVMSYRDGHASARMPSFIAVNIFTKTTPGLLYGGYNGSIIHLTTGITL</sequence>
<reference evidence="1 2" key="1">
    <citation type="journal article" date="2022" name="Nat. Ecol. Evol.">
        <title>A masculinizing supergene underlies an exaggerated male reproductive morph in a spider.</title>
        <authorList>
            <person name="Hendrickx F."/>
            <person name="De Corte Z."/>
            <person name="Sonet G."/>
            <person name="Van Belleghem S.M."/>
            <person name="Kostlbacher S."/>
            <person name="Vangestel C."/>
        </authorList>
    </citation>
    <scope>NUCLEOTIDE SEQUENCE [LARGE SCALE GENOMIC DNA]</scope>
    <source>
        <strain evidence="1">W744_W776</strain>
    </source>
</reference>
<comment type="caution">
    <text evidence="1">The sequence shown here is derived from an EMBL/GenBank/DDBJ whole genome shotgun (WGS) entry which is preliminary data.</text>
</comment>
<evidence type="ECO:0000313" key="2">
    <source>
        <dbReference type="Proteomes" id="UP000827092"/>
    </source>
</evidence>
<keyword evidence="2" id="KW-1185">Reference proteome</keyword>
<accession>A0AAV6UI22</accession>
<gene>
    <name evidence="1" type="ORF">JTE90_005701</name>
</gene>
<organism evidence="1 2">
    <name type="scientific">Oedothorax gibbosus</name>
    <dbReference type="NCBI Taxonomy" id="931172"/>
    <lineage>
        <taxon>Eukaryota</taxon>
        <taxon>Metazoa</taxon>
        <taxon>Ecdysozoa</taxon>
        <taxon>Arthropoda</taxon>
        <taxon>Chelicerata</taxon>
        <taxon>Arachnida</taxon>
        <taxon>Araneae</taxon>
        <taxon>Araneomorphae</taxon>
        <taxon>Entelegynae</taxon>
        <taxon>Araneoidea</taxon>
        <taxon>Linyphiidae</taxon>
        <taxon>Erigoninae</taxon>
        <taxon>Oedothorax</taxon>
    </lineage>
</organism>
<dbReference type="EMBL" id="JAFNEN010000417">
    <property type="protein sequence ID" value="KAG8183443.1"/>
    <property type="molecule type" value="Genomic_DNA"/>
</dbReference>
<dbReference type="AlphaFoldDB" id="A0AAV6UI22"/>
<protein>
    <submittedName>
        <fullName evidence="1">Uncharacterized protein</fullName>
    </submittedName>
</protein>